<organism evidence="2 3">
    <name type="scientific">Paracoccus marcusii</name>
    <dbReference type="NCBI Taxonomy" id="59779"/>
    <lineage>
        <taxon>Bacteria</taxon>
        <taxon>Pseudomonadati</taxon>
        <taxon>Pseudomonadota</taxon>
        <taxon>Alphaproteobacteria</taxon>
        <taxon>Rhodobacterales</taxon>
        <taxon>Paracoccaceae</taxon>
        <taxon>Paracoccus</taxon>
    </lineage>
</organism>
<accession>A0ABY7UP03</accession>
<dbReference type="InterPro" id="IPR036977">
    <property type="entry name" value="DNA_primase_Znf_CHC2"/>
</dbReference>
<evidence type="ECO:0000259" key="1">
    <source>
        <dbReference type="Pfam" id="PF23639"/>
    </source>
</evidence>
<dbReference type="RefSeq" id="WP_273742678.1">
    <property type="nucleotide sequence ID" value="NZ_CP117466.1"/>
</dbReference>
<keyword evidence="3" id="KW-1185">Reference proteome</keyword>
<proteinExistence type="predicted"/>
<feature type="domain" description="DUF7146" evidence="1">
    <location>
        <begin position="109"/>
        <end position="233"/>
    </location>
</feature>
<sequence>MLDLVDRLAITNLLRTGGELVGPCPGCGGKDRFSINPRKDVIFCRRCDAKGDQIALVQLVLGLDFKAALDWLVGPRQELTPQQLAEQERKAEEHRLAREADAARRRTDAIAQARKIWDQAGPADGTLVVDYLARRGIRPRAGAQLPRCFRFEPAARLVVPGNGRRGEFVTVHEGPAMLAAILGPDGTLTGVHRTWIDLDQPKGKVVVMNPAKPGELVPSKKVYGSKKGGAIRIFTPRDATCLVMAEGIETTLSAMVAAANAAKAAYWAGVDLGNMAGARKLGPGLKYAGIPDLADLDAFVPPTWIKRLVFVQDGDSDPKLTRAKLLSGLRRAMALRPGLTAAIVHPGEGIDMNDLLMGAQDVARREDDR</sequence>
<protein>
    <recommendedName>
        <fullName evidence="1">DUF7146 domain-containing protein</fullName>
    </recommendedName>
</protein>
<reference evidence="2 3" key="1">
    <citation type="submission" date="2023-02" db="EMBL/GenBank/DDBJ databases">
        <title>Whole genome sequenc of Paracoccus marcusii MBLB0836.</title>
        <authorList>
            <person name="Seo M.-J."/>
            <person name="Cho E.-S."/>
            <person name="Hwang C.Y."/>
        </authorList>
    </citation>
    <scope>NUCLEOTIDE SEQUENCE [LARGE SCALE GENOMIC DNA]</scope>
    <source>
        <strain evidence="2 3">MBLB0836</strain>
    </source>
</reference>
<dbReference type="SUPFAM" id="SSF57783">
    <property type="entry name" value="Zinc beta-ribbon"/>
    <property type="match status" value="1"/>
</dbReference>
<gene>
    <name evidence="2" type="ORF">PRL19_08820</name>
</gene>
<dbReference type="Proteomes" id="UP001216899">
    <property type="component" value="Chromosome"/>
</dbReference>
<dbReference type="InterPro" id="IPR055570">
    <property type="entry name" value="DUF7146"/>
</dbReference>
<dbReference type="Gene3D" id="3.90.580.10">
    <property type="entry name" value="Zinc finger, CHC2-type domain"/>
    <property type="match status" value="1"/>
</dbReference>
<dbReference type="Pfam" id="PF23639">
    <property type="entry name" value="DUF7146"/>
    <property type="match status" value="1"/>
</dbReference>
<evidence type="ECO:0000313" key="3">
    <source>
        <dbReference type="Proteomes" id="UP001216899"/>
    </source>
</evidence>
<name>A0ABY7UP03_9RHOB</name>
<evidence type="ECO:0000313" key="2">
    <source>
        <dbReference type="EMBL" id="WDA11422.1"/>
    </source>
</evidence>
<dbReference type="EMBL" id="CP117466">
    <property type="protein sequence ID" value="WDA11422.1"/>
    <property type="molecule type" value="Genomic_DNA"/>
</dbReference>